<feature type="transmembrane region" description="Helical" evidence="1">
    <location>
        <begin position="157"/>
        <end position="178"/>
    </location>
</feature>
<dbReference type="STRING" id="235985.SAMN05414137_12872"/>
<dbReference type="eggNOG" id="ENOG502ZISM">
    <property type="taxonomic scope" value="Bacteria"/>
</dbReference>
<keyword evidence="1" id="KW-1133">Transmembrane helix</keyword>
<evidence type="ECO:0000313" key="2">
    <source>
        <dbReference type="EMBL" id="SEM44842.1"/>
    </source>
</evidence>
<keyword evidence="1" id="KW-0812">Transmembrane</keyword>
<feature type="transmembrane region" description="Helical" evidence="1">
    <location>
        <begin position="23"/>
        <end position="46"/>
    </location>
</feature>
<accession>A0A1H7YF50</accession>
<dbReference type="Proteomes" id="UP000183015">
    <property type="component" value="Unassembled WGS sequence"/>
</dbReference>
<proteinExistence type="predicted"/>
<sequence length="292" mass="30706">MEEAGSGEVGGDREAAWRVTRGLLLGCAWLLLMLATVSWWLVGIFTGFSARVWYALTGVLYVVKAVGLQFASLGIAGADDRLEWYLQLGFWWGVAACAAGIRWSAAPGSAARRTARVAAGILGMALSIVWPLQAGVVGLLCLLGTRRAAQRSRRARAGRVAVAALSAVALVGGSWWLFGTLAPVQDWTRAPSTASLTGRWHGSDGEVLDLHADGTFSAAGFPPGLWAPVAGPVTDLWTVRFANGSAVLHFDVQSAPDGTSGPIDLVVYGFPSPSRLCLAEGPDSPCDPVFSR</sequence>
<organism evidence="2 3">
    <name type="scientific">Streptacidiphilus jiangxiensis</name>
    <dbReference type="NCBI Taxonomy" id="235985"/>
    <lineage>
        <taxon>Bacteria</taxon>
        <taxon>Bacillati</taxon>
        <taxon>Actinomycetota</taxon>
        <taxon>Actinomycetes</taxon>
        <taxon>Kitasatosporales</taxon>
        <taxon>Streptomycetaceae</taxon>
        <taxon>Streptacidiphilus</taxon>
    </lineage>
</organism>
<gene>
    <name evidence="2" type="ORF">SAMN05414137_12872</name>
</gene>
<dbReference type="OrthoDB" id="3365660at2"/>
<dbReference type="EMBL" id="FOAZ01000028">
    <property type="protein sequence ID" value="SEM44842.1"/>
    <property type="molecule type" value="Genomic_DNA"/>
</dbReference>
<dbReference type="AlphaFoldDB" id="A0A1H7YF50"/>
<reference evidence="3" key="1">
    <citation type="submission" date="2016-10" db="EMBL/GenBank/DDBJ databases">
        <authorList>
            <person name="Varghese N."/>
        </authorList>
    </citation>
    <scope>NUCLEOTIDE SEQUENCE [LARGE SCALE GENOMIC DNA]</scope>
    <source>
        <strain evidence="3">DSM 45096 / BCRC 16803 / CGMCC 4.1857 / CIP 109030 / JCM 12277 / KCTC 19219 / NBRC 100920 / 33214</strain>
    </source>
</reference>
<feature type="transmembrane region" description="Helical" evidence="1">
    <location>
        <begin position="88"/>
        <end position="105"/>
    </location>
</feature>
<keyword evidence="1" id="KW-0472">Membrane</keyword>
<dbReference type="RefSeq" id="WP_042457376.1">
    <property type="nucleotide sequence ID" value="NZ_BBPN01000046.1"/>
</dbReference>
<protein>
    <submittedName>
        <fullName evidence="2">Uncharacterized protein</fullName>
    </submittedName>
</protein>
<evidence type="ECO:0000313" key="3">
    <source>
        <dbReference type="Proteomes" id="UP000183015"/>
    </source>
</evidence>
<keyword evidence="3" id="KW-1185">Reference proteome</keyword>
<name>A0A1H7YF50_STRJI</name>
<evidence type="ECO:0000256" key="1">
    <source>
        <dbReference type="SAM" id="Phobius"/>
    </source>
</evidence>
<feature type="transmembrane region" description="Helical" evidence="1">
    <location>
        <begin position="52"/>
        <end position="76"/>
    </location>
</feature>
<feature type="transmembrane region" description="Helical" evidence="1">
    <location>
        <begin position="117"/>
        <end position="145"/>
    </location>
</feature>